<protein>
    <submittedName>
        <fullName evidence="2">Uncharacterized protein</fullName>
    </submittedName>
</protein>
<proteinExistence type="predicted"/>
<feature type="region of interest" description="Disordered" evidence="1">
    <location>
        <begin position="90"/>
        <end position="137"/>
    </location>
</feature>
<feature type="compositionally biased region" description="Basic residues" evidence="1">
    <location>
        <begin position="105"/>
        <end position="114"/>
    </location>
</feature>
<feature type="compositionally biased region" description="Basic and acidic residues" evidence="1">
    <location>
        <begin position="23"/>
        <end position="40"/>
    </location>
</feature>
<dbReference type="AlphaFoldDB" id="A0A7R8ZSY2"/>
<feature type="region of interest" description="Disordered" evidence="1">
    <location>
        <begin position="21"/>
        <end position="40"/>
    </location>
</feature>
<evidence type="ECO:0000313" key="2">
    <source>
        <dbReference type="EMBL" id="CAD7230563.1"/>
    </source>
</evidence>
<name>A0A7R8ZSY2_9CRUS</name>
<evidence type="ECO:0000256" key="1">
    <source>
        <dbReference type="SAM" id="MobiDB-lite"/>
    </source>
</evidence>
<accession>A0A7R8ZSY2</accession>
<reference evidence="2" key="1">
    <citation type="submission" date="2020-11" db="EMBL/GenBank/DDBJ databases">
        <authorList>
            <person name="Tran Van P."/>
        </authorList>
    </citation>
    <scope>NUCLEOTIDE SEQUENCE</scope>
</reference>
<organism evidence="2">
    <name type="scientific">Cyprideis torosa</name>
    <dbReference type="NCBI Taxonomy" id="163714"/>
    <lineage>
        <taxon>Eukaryota</taxon>
        <taxon>Metazoa</taxon>
        <taxon>Ecdysozoa</taxon>
        <taxon>Arthropoda</taxon>
        <taxon>Crustacea</taxon>
        <taxon>Oligostraca</taxon>
        <taxon>Ostracoda</taxon>
        <taxon>Podocopa</taxon>
        <taxon>Podocopida</taxon>
        <taxon>Cytherocopina</taxon>
        <taxon>Cytheroidea</taxon>
        <taxon>Cytherideidae</taxon>
        <taxon>Cyprideis</taxon>
    </lineage>
</organism>
<dbReference type="EMBL" id="OB662781">
    <property type="protein sequence ID" value="CAD7230563.1"/>
    <property type="molecule type" value="Genomic_DNA"/>
</dbReference>
<sequence length="137" mass="15762">MTQPDTTVDGFETLIGEDLVEDPDSKELVKQSEGAPRSENRLEVARTILKPEVLKQNESLYGAMDKRIENVIEKEPVANLDINGDRLEVSRTMLQHDEEEEHPRSRTRVSKGKKPHECPENLREEEDDADKKVQREK</sequence>
<gene>
    <name evidence="2" type="ORF">CTOB1V02_LOCUS8421</name>
</gene>